<accession>A0A1H1JUW3</accession>
<dbReference type="AlphaFoldDB" id="A0A1H1JUW3"/>
<protein>
    <submittedName>
        <fullName evidence="8">Acyl-CoA dehydrogenase</fullName>
    </submittedName>
</protein>
<dbReference type="PANTHER" id="PTHR43884:SF20">
    <property type="entry name" value="ACYL-COA DEHYDROGENASE FADE28"/>
    <property type="match status" value="1"/>
</dbReference>
<gene>
    <name evidence="8" type="ORF">SAMN05445850_5681</name>
</gene>
<dbReference type="InterPro" id="IPR013786">
    <property type="entry name" value="AcylCoA_DH/ox_N"/>
</dbReference>
<comment type="cofactor">
    <cofactor evidence="1">
        <name>FAD</name>
        <dbReference type="ChEBI" id="CHEBI:57692"/>
    </cofactor>
</comment>
<evidence type="ECO:0000256" key="1">
    <source>
        <dbReference type="ARBA" id="ARBA00001974"/>
    </source>
</evidence>
<dbReference type="Pfam" id="PF00441">
    <property type="entry name" value="Acyl-CoA_dh_1"/>
    <property type="match status" value="1"/>
</dbReference>
<evidence type="ECO:0000256" key="5">
    <source>
        <dbReference type="ARBA" id="ARBA00023002"/>
    </source>
</evidence>
<dbReference type="InterPro" id="IPR037069">
    <property type="entry name" value="AcylCoA_DH/ox_N_sf"/>
</dbReference>
<dbReference type="GO" id="GO:0050660">
    <property type="term" value="F:flavin adenine dinucleotide binding"/>
    <property type="evidence" value="ECO:0007669"/>
    <property type="project" value="InterPro"/>
</dbReference>
<evidence type="ECO:0000259" key="6">
    <source>
        <dbReference type="Pfam" id="PF00441"/>
    </source>
</evidence>
<keyword evidence="9" id="KW-1185">Reference proteome</keyword>
<dbReference type="InterPro" id="IPR036250">
    <property type="entry name" value="AcylCo_DH-like_C"/>
</dbReference>
<keyword evidence="3" id="KW-0285">Flavoprotein</keyword>
<dbReference type="Gene3D" id="1.10.540.10">
    <property type="entry name" value="Acyl-CoA dehydrogenase/oxidase, N-terminal domain"/>
    <property type="match status" value="1"/>
</dbReference>
<evidence type="ECO:0000313" key="9">
    <source>
        <dbReference type="Proteomes" id="UP000199365"/>
    </source>
</evidence>
<dbReference type="EMBL" id="FNKX01000002">
    <property type="protein sequence ID" value="SDR53405.1"/>
    <property type="molecule type" value="Genomic_DNA"/>
</dbReference>
<feature type="domain" description="Acyl-CoA dehydrogenase/oxidase C-terminal" evidence="6">
    <location>
        <begin position="237"/>
        <end position="372"/>
    </location>
</feature>
<reference evidence="9" key="1">
    <citation type="submission" date="2016-10" db="EMBL/GenBank/DDBJ databases">
        <authorList>
            <person name="Varghese N."/>
            <person name="Submissions S."/>
        </authorList>
    </citation>
    <scope>NUCLEOTIDE SEQUENCE [LARGE SCALE GENOMIC DNA]</scope>
    <source>
        <strain evidence="9">DUS833</strain>
    </source>
</reference>
<sequence>MDFNFSEEQSMLKDGAERYVQQEYGFEARTRIAAEQEGFSREHWRAYAELGWLGLTMPEDVGGLGCSFVETAIVMEALGRGMALEPVVQTALLCATIVERGDAPRRRETLLPAVIDGTLLLSLADSEAGSRYRLGCHAQTHALKSASGYLISGAKTLVIAGASADQLLVTARVEGASQGVGVFLVDRRAAGVTCRSYRLLDGSRAADIDLHNVELSEDALIVGPERSLQVLTQATELASLASVAESLGMMEAVMAITSEYIKGRSQFGQPIGKFQALQHRMAEMFVATQEARSMLYCGIAHLNGPAAERSRVISAAKAVTARANRFVCAQGIQLHGGMGLTEEYPVGHYFRKMTMMEKMFGDIDFHLDRVAAGGRTPITT</sequence>
<evidence type="ECO:0000256" key="3">
    <source>
        <dbReference type="ARBA" id="ARBA00022630"/>
    </source>
</evidence>
<dbReference type="CDD" id="cd00567">
    <property type="entry name" value="ACAD"/>
    <property type="match status" value="1"/>
</dbReference>
<dbReference type="Gene3D" id="1.20.140.10">
    <property type="entry name" value="Butyryl-CoA Dehydrogenase, subunit A, domain 3"/>
    <property type="match status" value="1"/>
</dbReference>
<dbReference type="Gene3D" id="2.40.110.10">
    <property type="entry name" value="Butyryl-CoA Dehydrogenase, subunit A, domain 2"/>
    <property type="match status" value="1"/>
</dbReference>
<dbReference type="Pfam" id="PF02771">
    <property type="entry name" value="Acyl-CoA_dh_N"/>
    <property type="match status" value="1"/>
</dbReference>
<dbReference type="InterPro" id="IPR009075">
    <property type="entry name" value="AcylCo_DH/oxidase_C"/>
</dbReference>
<organism evidence="8 9">
    <name type="scientific">Paraburkholderia tuberum</name>
    <dbReference type="NCBI Taxonomy" id="157910"/>
    <lineage>
        <taxon>Bacteria</taxon>
        <taxon>Pseudomonadati</taxon>
        <taxon>Pseudomonadota</taxon>
        <taxon>Betaproteobacteria</taxon>
        <taxon>Burkholderiales</taxon>
        <taxon>Burkholderiaceae</taxon>
        <taxon>Paraburkholderia</taxon>
    </lineage>
</organism>
<evidence type="ECO:0000259" key="7">
    <source>
        <dbReference type="Pfam" id="PF02771"/>
    </source>
</evidence>
<keyword evidence="5" id="KW-0560">Oxidoreductase</keyword>
<evidence type="ECO:0000256" key="2">
    <source>
        <dbReference type="ARBA" id="ARBA00009347"/>
    </source>
</evidence>
<comment type="similarity">
    <text evidence="2">Belongs to the acyl-CoA dehydrogenase family.</text>
</comment>
<dbReference type="InterPro" id="IPR009100">
    <property type="entry name" value="AcylCoA_DH/oxidase_NM_dom_sf"/>
</dbReference>
<dbReference type="GO" id="GO:0003995">
    <property type="term" value="F:acyl-CoA dehydrogenase activity"/>
    <property type="evidence" value="ECO:0007669"/>
    <property type="project" value="TreeGrafter"/>
</dbReference>
<evidence type="ECO:0000256" key="4">
    <source>
        <dbReference type="ARBA" id="ARBA00022827"/>
    </source>
</evidence>
<dbReference type="SUPFAM" id="SSF47203">
    <property type="entry name" value="Acyl-CoA dehydrogenase C-terminal domain-like"/>
    <property type="match status" value="1"/>
</dbReference>
<dbReference type="SUPFAM" id="SSF56645">
    <property type="entry name" value="Acyl-CoA dehydrogenase NM domain-like"/>
    <property type="match status" value="1"/>
</dbReference>
<dbReference type="InterPro" id="IPR046373">
    <property type="entry name" value="Acyl-CoA_Oxase/DH_mid-dom_sf"/>
</dbReference>
<dbReference type="RefSeq" id="WP_090808828.1">
    <property type="nucleotide sequence ID" value="NZ_FNKX01000002.1"/>
</dbReference>
<proteinExistence type="inferred from homology"/>
<keyword evidence="4" id="KW-0274">FAD</keyword>
<dbReference type="PANTHER" id="PTHR43884">
    <property type="entry name" value="ACYL-COA DEHYDROGENASE"/>
    <property type="match status" value="1"/>
</dbReference>
<dbReference type="Proteomes" id="UP000199365">
    <property type="component" value="Unassembled WGS sequence"/>
</dbReference>
<feature type="domain" description="Acyl-CoA dehydrogenase/oxidase N-terminal" evidence="7">
    <location>
        <begin position="6"/>
        <end position="117"/>
    </location>
</feature>
<evidence type="ECO:0000313" key="8">
    <source>
        <dbReference type="EMBL" id="SDR53405.1"/>
    </source>
</evidence>
<dbReference type="STRING" id="157910.SAMN05445850_5681"/>
<name>A0A1H1JUW3_9BURK</name>